<accession>A0A1E5SHM4</accession>
<gene>
    <name evidence="2" type="ORF">A8C32_05310</name>
</gene>
<sequence length="239" mass="27073">MNNNLVIGDRYDGVLLETIKGSSRPRVRPLEYFDQGIRVEFPRRLREENPLGTRFRADVKVSQKTRNGKPFGSPYLVATDSSIVKLDYKPTKSIKAIKLNTASDRAYEYIEKEFKTEPKLIKFSDFREKAYANSIDEPEKTTSLVSSSNRSDIIKTYALSRANGKCESCDNDAPFLKRNGQPYLEVHHIIELSQGGSDSPKNVAAICPNCHARVTHGQDAQEFNNELKDKIENLEAELE</sequence>
<dbReference type="GO" id="GO:0003676">
    <property type="term" value="F:nucleic acid binding"/>
    <property type="evidence" value="ECO:0007669"/>
    <property type="project" value="InterPro"/>
</dbReference>
<dbReference type="Gene3D" id="1.10.30.50">
    <property type="match status" value="1"/>
</dbReference>
<dbReference type="EMBL" id="MDJD01000054">
    <property type="protein sequence ID" value="OEJ98619.1"/>
    <property type="molecule type" value="Genomic_DNA"/>
</dbReference>
<dbReference type="Pfam" id="PF01844">
    <property type="entry name" value="HNH"/>
    <property type="match status" value="1"/>
</dbReference>
<comment type="caution">
    <text evidence="2">The sequence shown here is derived from an EMBL/GenBank/DDBJ whole genome shotgun (WGS) entry which is preliminary data.</text>
</comment>
<dbReference type="Proteomes" id="UP000095713">
    <property type="component" value="Unassembled WGS sequence"/>
</dbReference>
<keyword evidence="3" id="KW-1185">Reference proteome</keyword>
<protein>
    <recommendedName>
        <fullName evidence="1">HNH nuclease domain-containing protein</fullName>
    </recommendedName>
</protein>
<dbReference type="GO" id="GO:0004519">
    <property type="term" value="F:endonuclease activity"/>
    <property type="evidence" value="ECO:0007669"/>
    <property type="project" value="InterPro"/>
</dbReference>
<evidence type="ECO:0000259" key="1">
    <source>
        <dbReference type="SMART" id="SM00507"/>
    </source>
</evidence>
<reference evidence="2 3" key="1">
    <citation type="submission" date="2016-05" db="EMBL/GenBank/DDBJ databases">
        <title>Draft Genome Sequence of Algibacter sp. Strain SK-16 Isolated from the Surface Water of Aburatsubo Inlet.</title>
        <authorList>
            <person name="Wong S.-K."/>
            <person name="Yoshizawa S."/>
            <person name="Nakajima Y."/>
            <person name="Ogura Y."/>
            <person name="Tetsuya H."/>
            <person name="Hamasaki K."/>
        </authorList>
    </citation>
    <scope>NUCLEOTIDE SEQUENCE [LARGE SCALE GENOMIC DNA]</scope>
    <source>
        <strain evidence="2 3">SK-16</strain>
    </source>
</reference>
<name>A0A1E5SHM4_9FLAO</name>
<dbReference type="CDD" id="cd00085">
    <property type="entry name" value="HNHc"/>
    <property type="match status" value="1"/>
</dbReference>
<organism evidence="2 3">
    <name type="scientific">Flavivirga aquatica</name>
    <dbReference type="NCBI Taxonomy" id="1849968"/>
    <lineage>
        <taxon>Bacteria</taxon>
        <taxon>Pseudomonadati</taxon>
        <taxon>Bacteroidota</taxon>
        <taxon>Flavobacteriia</taxon>
        <taxon>Flavobacteriales</taxon>
        <taxon>Flavobacteriaceae</taxon>
        <taxon>Flavivirga</taxon>
    </lineage>
</organism>
<dbReference type="SMART" id="SM00507">
    <property type="entry name" value="HNHc"/>
    <property type="match status" value="1"/>
</dbReference>
<evidence type="ECO:0000313" key="2">
    <source>
        <dbReference type="EMBL" id="OEJ98619.1"/>
    </source>
</evidence>
<evidence type="ECO:0000313" key="3">
    <source>
        <dbReference type="Proteomes" id="UP000095713"/>
    </source>
</evidence>
<dbReference type="InterPro" id="IPR003615">
    <property type="entry name" value="HNH_nuc"/>
</dbReference>
<dbReference type="GO" id="GO:0008270">
    <property type="term" value="F:zinc ion binding"/>
    <property type="evidence" value="ECO:0007669"/>
    <property type="project" value="InterPro"/>
</dbReference>
<proteinExistence type="predicted"/>
<dbReference type="AlphaFoldDB" id="A0A1E5SHM4"/>
<dbReference type="RefSeq" id="WP_069831306.1">
    <property type="nucleotide sequence ID" value="NZ_MDJD01000054.1"/>
</dbReference>
<dbReference type="InterPro" id="IPR002711">
    <property type="entry name" value="HNH"/>
</dbReference>
<feature type="domain" description="HNH nuclease" evidence="1">
    <location>
        <begin position="153"/>
        <end position="212"/>
    </location>
</feature>
<dbReference type="STRING" id="1849968.A8C32_05310"/>